<organism evidence="2 3">
    <name type="scientific">Taenia crassiceps</name>
    <dbReference type="NCBI Taxonomy" id="6207"/>
    <lineage>
        <taxon>Eukaryota</taxon>
        <taxon>Metazoa</taxon>
        <taxon>Spiralia</taxon>
        <taxon>Lophotrochozoa</taxon>
        <taxon>Platyhelminthes</taxon>
        <taxon>Cestoda</taxon>
        <taxon>Eucestoda</taxon>
        <taxon>Cyclophyllidea</taxon>
        <taxon>Taeniidae</taxon>
        <taxon>Taenia</taxon>
    </lineage>
</organism>
<evidence type="ECO:0000313" key="3">
    <source>
        <dbReference type="Proteomes" id="UP001651158"/>
    </source>
</evidence>
<comment type="caution">
    <text evidence="2">The sequence shown here is derived from an EMBL/GenBank/DDBJ whole genome shotgun (WGS) entry which is preliminary data.</text>
</comment>
<evidence type="ECO:0000256" key="1">
    <source>
        <dbReference type="SAM" id="SignalP"/>
    </source>
</evidence>
<name>A0ABR4Q7C5_9CEST</name>
<proteinExistence type="predicted"/>
<dbReference type="Proteomes" id="UP001651158">
    <property type="component" value="Unassembled WGS sequence"/>
</dbReference>
<accession>A0ABR4Q7C5</accession>
<feature type="chain" id="PRO_5046185697" evidence="1">
    <location>
        <begin position="24"/>
        <end position="83"/>
    </location>
</feature>
<sequence length="83" mass="10089">MLSTKLYIIIATLFGLILCSVETRPMHHPPHVNYERDPSMERFQRYLERHPANLKRFAVANSWDDFEDFRKRSDEKQEEFYLI</sequence>
<keyword evidence="3" id="KW-1185">Reference proteome</keyword>
<evidence type="ECO:0000313" key="2">
    <source>
        <dbReference type="EMBL" id="KAL5105433.1"/>
    </source>
</evidence>
<keyword evidence="1" id="KW-0732">Signal</keyword>
<protein>
    <submittedName>
        <fullName evidence="2">Uncharacterized protein</fullName>
    </submittedName>
</protein>
<reference evidence="2 3" key="1">
    <citation type="journal article" date="2022" name="Front. Cell. Infect. Microbiol.">
        <title>The Genomes of Two Strains of Taenia crassiceps the Animal Model for the Study of Human Cysticercosis.</title>
        <authorList>
            <person name="Bobes R.J."/>
            <person name="Estrada K."/>
            <person name="Rios-Valencia D.G."/>
            <person name="Calderon-Gallegos A."/>
            <person name="de la Torre P."/>
            <person name="Carrero J.C."/>
            <person name="Sanchez-Flores A."/>
            <person name="Laclette J.P."/>
        </authorList>
    </citation>
    <scope>NUCLEOTIDE SEQUENCE [LARGE SCALE GENOMIC DNA]</scope>
    <source>
        <strain evidence="2">WFUcys</strain>
    </source>
</reference>
<gene>
    <name evidence="2" type="ORF">TcWFU_003870</name>
</gene>
<feature type="signal peptide" evidence="1">
    <location>
        <begin position="1"/>
        <end position="23"/>
    </location>
</feature>
<dbReference type="EMBL" id="JAKROA010000008">
    <property type="protein sequence ID" value="KAL5105433.1"/>
    <property type="molecule type" value="Genomic_DNA"/>
</dbReference>